<dbReference type="InterPro" id="IPR009288">
    <property type="entry name" value="AIG2-like_dom"/>
</dbReference>
<dbReference type="Pfam" id="PF06094">
    <property type="entry name" value="GGACT"/>
    <property type="match status" value="1"/>
</dbReference>
<dbReference type="Proteomes" id="UP001595615">
    <property type="component" value="Unassembled WGS sequence"/>
</dbReference>
<protein>
    <submittedName>
        <fullName evidence="2">Gamma-glutamylcyclotransferase</fullName>
    </submittedName>
</protein>
<gene>
    <name evidence="2" type="ORF">ACFOMD_11585</name>
</gene>
<dbReference type="CDD" id="cd06661">
    <property type="entry name" value="GGCT_like"/>
    <property type="match status" value="1"/>
</dbReference>
<evidence type="ECO:0000259" key="1">
    <source>
        <dbReference type="Pfam" id="PF06094"/>
    </source>
</evidence>
<dbReference type="SUPFAM" id="SSF110857">
    <property type="entry name" value="Gamma-glutamyl cyclotransferase-like"/>
    <property type="match status" value="1"/>
</dbReference>
<name>A0ABV7XEX2_9SPHN</name>
<reference evidence="3" key="1">
    <citation type="journal article" date="2019" name="Int. J. Syst. Evol. Microbiol.">
        <title>The Global Catalogue of Microorganisms (GCM) 10K type strain sequencing project: providing services to taxonomists for standard genome sequencing and annotation.</title>
        <authorList>
            <consortium name="The Broad Institute Genomics Platform"/>
            <consortium name="The Broad Institute Genome Sequencing Center for Infectious Disease"/>
            <person name="Wu L."/>
            <person name="Ma J."/>
        </authorList>
    </citation>
    <scope>NUCLEOTIDE SEQUENCE [LARGE SCALE GENOMIC DNA]</scope>
    <source>
        <strain evidence="3">KCTC 42644</strain>
    </source>
</reference>
<dbReference type="RefSeq" id="WP_380861495.1">
    <property type="nucleotide sequence ID" value="NZ_JBHRXV010000010.1"/>
</dbReference>
<feature type="domain" description="Gamma-glutamylcyclotransferase AIG2-like" evidence="1">
    <location>
        <begin position="10"/>
        <end position="110"/>
    </location>
</feature>
<sequence length="115" mass="12487">MPDPDTRLASYGTLAPGRVNHHQLDGLTGAWREGVVRGTLVPDGWGATFGYPALVLGEDGAPVDVWLFESLGLPAHWQRLDAFEGDGYRRVIARVETADGDVNAWIYVSAEGRLP</sequence>
<evidence type="ECO:0000313" key="2">
    <source>
        <dbReference type="EMBL" id="MFC3713219.1"/>
    </source>
</evidence>
<dbReference type="InterPro" id="IPR036568">
    <property type="entry name" value="GGCT-like_sf"/>
</dbReference>
<proteinExistence type="predicted"/>
<comment type="caution">
    <text evidence="2">The sequence shown here is derived from an EMBL/GenBank/DDBJ whole genome shotgun (WGS) entry which is preliminary data.</text>
</comment>
<dbReference type="EMBL" id="JBHRXV010000010">
    <property type="protein sequence ID" value="MFC3713219.1"/>
    <property type="molecule type" value="Genomic_DNA"/>
</dbReference>
<evidence type="ECO:0000313" key="3">
    <source>
        <dbReference type="Proteomes" id="UP001595615"/>
    </source>
</evidence>
<organism evidence="2 3">
    <name type="scientific">Sphingoaurantiacus capsulatus</name>
    <dbReference type="NCBI Taxonomy" id="1771310"/>
    <lineage>
        <taxon>Bacteria</taxon>
        <taxon>Pseudomonadati</taxon>
        <taxon>Pseudomonadota</taxon>
        <taxon>Alphaproteobacteria</taxon>
        <taxon>Sphingomonadales</taxon>
        <taxon>Sphingosinicellaceae</taxon>
        <taxon>Sphingoaurantiacus</taxon>
    </lineage>
</organism>
<dbReference type="Gene3D" id="3.10.490.10">
    <property type="entry name" value="Gamma-glutamyl cyclotransferase-like"/>
    <property type="match status" value="1"/>
</dbReference>
<dbReference type="InterPro" id="IPR013024">
    <property type="entry name" value="GGCT-like"/>
</dbReference>
<keyword evidence="3" id="KW-1185">Reference proteome</keyword>
<accession>A0ABV7XEX2</accession>